<accession>A0A835W9I3</accession>
<dbReference type="AlphaFoldDB" id="A0A835W9I3"/>
<reference evidence="2" key="1">
    <citation type="journal article" date="2020" name="bioRxiv">
        <title>Comparative genomics of Chlamydomonas.</title>
        <authorList>
            <person name="Craig R.J."/>
            <person name="Hasan A.R."/>
            <person name="Ness R.W."/>
            <person name="Keightley P.D."/>
        </authorList>
    </citation>
    <scope>NUCLEOTIDE SEQUENCE</scope>
    <source>
        <strain evidence="2">SAG 7.73</strain>
    </source>
</reference>
<gene>
    <name evidence="2" type="ORF">HXX76_003128</name>
</gene>
<comment type="caution">
    <text evidence="2">The sequence shown here is derived from an EMBL/GenBank/DDBJ whole genome shotgun (WGS) entry which is preliminary data.</text>
</comment>
<dbReference type="Proteomes" id="UP000650467">
    <property type="component" value="Unassembled WGS sequence"/>
</dbReference>
<name>A0A835W9I3_CHLIN</name>
<evidence type="ECO:0000313" key="3">
    <source>
        <dbReference type="Proteomes" id="UP000650467"/>
    </source>
</evidence>
<sequence>MGRAAPPPAGVDGVKEEASGVEHGSGYGGGGYGYGRYRYGGYGGGYGHGDYGGNCAPPLPNYGPSYHAAPIYPCYGGGVPPPYGCGYYSGGPAAPPCPAGYGSPPSYAPAASPPPPAPPAAGSDGSAADVLRLAPPPAPAMPPLPPHPLPPDVPTAPPASVLSGCFKFLSVPLPLHLESNPSGGGNNAVPITDTLFDATEVPGGYVPTYNVSRCFGLHALPSDPEAASNPVAEDAQASSACVWPTALFVVILAVISGCGAHTGSRRNLQVAVASGETAERADGAPPASVLTGCFQFLSAPLAQPLQTDASSKALGPIANALFDATEVPEGNAPSFDAVKCARAARQAGFRYVGFLGWLHTRCFGLGAPAAPEPEPSGSYWDYWEDEQLIQEVGACGVCPARLRSSDWAAFGGRLTCGSKTYMAVYDTEQWPWL</sequence>
<dbReference type="EMBL" id="JAEHOC010000005">
    <property type="protein sequence ID" value="KAG2441506.1"/>
    <property type="molecule type" value="Genomic_DNA"/>
</dbReference>
<feature type="compositionally biased region" description="Pro residues" evidence="1">
    <location>
        <begin position="134"/>
        <end position="148"/>
    </location>
</feature>
<feature type="region of interest" description="Disordered" evidence="1">
    <location>
        <begin position="1"/>
        <end position="22"/>
    </location>
</feature>
<protein>
    <submittedName>
        <fullName evidence="2">Uncharacterized protein</fullName>
    </submittedName>
</protein>
<evidence type="ECO:0000313" key="2">
    <source>
        <dbReference type="EMBL" id="KAG2441506.1"/>
    </source>
</evidence>
<proteinExistence type="predicted"/>
<feature type="region of interest" description="Disordered" evidence="1">
    <location>
        <begin position="105"/>
        <end position="148"/>
    </location>
</feature>
<organism evidence="2 3">
    <name type="scientific">Chlamydomonas incerta</name>
    <dbReference type="NCBI Taxonomy" id="51695"/>
    <lineage>
        <taxon>Eukaryota</taxon>
        <taxon>Viridiplantae</taxon>
        <taxon>Chlorophyta</taxon>
        <taxon>core chlorophytes</taxon>
        <taxon>Chlorophyceae</taxon>
        <taxon>CS clade</taxon>
        <taxon>Chlamydomonadales</taxon>
        <taxon>Chlamydomonadaceae</taxon>
        <taxon>Chlamydomonas</taxon>
    </lineage>
</organism>
<feature type="compositionally biased region" description="Low complexity" evidence="1">
    <location>
        <begin position="120"/>
        <end position="133"/>
    </location>
</feature>
<keyword evidence="3" id="KW-1185">Reference proteome</keyword>
<dbReference type="OrthoDB" id="10571892at2759"/>
<evidence type="ECO:0000256" key="1">
    <source>
        <dbReference type="SAM" id="MobiDB-lite"/>
    </source>
</evidence>